<dbReference type="EMBL" id="JAHRIM010081419">
    <property type="protein sequence ID" value="MEQ2275332.1"/>
    <property type="molecule type" value="Genomic_DNA"/>
</dbReference>
<accession>A0ABV0X3Z3</accession>
<keyword evidence="2" id="KW-1185">Reference proteome</keyword>
<reference evidence="1 2" key="1">
    <citation type="submission" date="2021-06" db="EMBL/GenBank/DDBJ databases">
        <authorList>
            <person name="Palmer J.M."/>
        </authorList>
    </citation>
    <scope>NUCLEOTIDE SEQUENCE [LARGE SCALE GENOMIC DNA]</scope>
    <source>
        <strain evidence="1 2">XR_2019</strain>
        <tissue evidence="1">Muscle</tissue>
    </source>
</reference>
<organism evidence="1 2">
    <name type="scientific">Xenotaenia resolanae</name>
    <dbReference type="NCBI Taxonomy" id="208358"/>
    <lineage>
        <taxon>Eukaryota</taxon>
        <taxon>Metazoa</taxon>
        <taxon>Chordata</taxon>
        <taxon>Craniata</taxon>
        <taxon>Vertebrata</taxon>
        <taxon>Euteleostomi</taxon>
        <taxon>Actinopterygii</taxon>
        <taxon>Neopterygii</taxon>
        <taxon>Teleostei</taxon>
        <taxon>Neoteleostei</taxon>
        <taxon>Acanthomorphata</taxon>
        <taxon>Ovalentaria</taxon>
        <taxon>Atherinomorphae</taxon>
        <taxon>Cyprinodontiformes</taxon>
        <taxon>Goodeidae</taxon>
        <taxon>Xenotaenia</taxon>
    </lineage>
</organism>
<protein>
    <submittedName>
        <fullName evidence="1">Uncharacterized protein</fullName>
    </submittedName>
</protein>
<sequence>MWLRRAWWGRRPRVLAAGRGPLASEFFPSWCGVGGSVVGAALGGVCPVAPVGRGWGVAQGPCLAVVACGGRQDAVGLLGALLFVELVLCGCGFVGFSGIELTCGVCHCGEGIHAVWVQGHVFDICVV</sequence>
<name>A0ABV0X3Z3_9TELE</name>
<feature type="non-terminal residue" evidence="1">
    <location>
        <position position="127"/>
    </location>
</feature>
<evidence type="ECO:0000313" key="1">
    <source>
        <dbReference type="EMBL" id="MEQ2275332.1"/>
    </source>
</evidence>
<comment type="caution">
    <text evidence="1">The sequence shown here is derived from an EMBL/GenBank/DDBJ whole genome shotgun (WGS) entry which is preliminary data.</text>
</comment>
<dbReference type="Proteomes" id="UP001444071">
    <property type="component" value="Unassembled WGS sequence"/>
</dbReference>
<gene>
    <name evidence="1" type="ORF">XENORESO_002052</name>
</gene>
<evidence type="ECO:0000313" key="2">
    <source>
        <dbReference type="Proteomes" id="UP001444071"/>
    </source>
</evidence>
<proteinExistence type="predicted"/>